<protein>
    <submittedName>
        <fullName evidence="4">DMT superfamily transporter</fullName>
    </submittedName>
</protein>
<dbReference type="Proteomes" id="UP000243077">
    <property type="component" value="Chromosome"/>
</dbReference>
<feature type="transmembrane region" description="Helical" evidence="2">
    <location>
        <begin position="245"/>
        <end position="266"/>
    </location>
</feature>
<dbReference type="EMBL" id="CP026923">
    <property type="protein sequence ID" value="AVG23081.1"/>
    <property type="molecule type" value="Genomic_DNA"/>
</dbReference>
<evidence type="ECO:0000313" key="4">
    <source>
        <dbReference type="EMBL" id="AVG23081.1"/>
    </source>
</evidence>
<dbReference type="OrthoDB" id="68076at2"/>
<feature type="transmembrane region" description="Helical" evidence="2">
    <location>
        <begin position="176"/>
        <end position="196"/>
    </location>
</feature>
<keyword evidence="2" id="KW-1133">Transmembrane helix</keyword>
<dbReference type="KEGG" id="psai:C3B54_1174"/>
<feature type="transmembrane region" description="Helical" evidence="2">
    <location>
        <begin position="116"/>
        <end position="134"/>
    </location>
</feature>
<evidence type="ECO:0000256" key="1">
    <source>
        <dbReference type="ARBA" id="ARBA00007362"/>
    </source>
</evidence>
<feature type="transmembrane region" description="Helical" evidence="2">
    <location>
        <begin position="273"/>
        <end position="289"/>
    </location>
</feature>
<dbReference type="RefSeq" id="WP_104912743.1">
    <property type="nucleotide sequence ID" value="NZ_CP026923.1"/>
</dbReference>
<sequence>MLTVLIGLFAALSFGAADFAGGMGTKRLHALAVTGVVAIVGLIVLVSVSLLSADQWSAQSLLWGGLSGLAGLGAIGLLYACLARGPMSVLSPTTAVLSALVPMTWGALTGEALSGFVYPALALALVAAVLVGFIPDERAVRPTPTALLMAVGSGLLIGLFYIFIDIAPADSGITPLVANRGIQTTLVVVLLLVLVSRKGFASLIKPDTQWVMSWKKLWTLVVIGGVLDATANILILTGFRLGDMTIVAVLTALYPAGTILLAAVVLRERIQPVQWVGLALALIASMLLAQ</sequence>
<organism evidence="4 5">
    <name type="scientific">Pontimonas salivibrio</name>
    <dbReference type="NCBI Taxonomy" id="1159327"/>
    <lineage>
        <taxon>Bacteria</taxon>
        <taxon>Bacillati</taxon>
        <taxon>Actinomycetota</taxon>
        <taxon>Actinomycetes</taxon>
        <taxon>Micrococcales</taxon>
        <taxon>Microbacteriaceae</taxon>
        <taxon>Pontimonas</taxon>
    </lineage>
</organism>
<dbReference type="AlphaFoldDB" id="A0A2L2BN43"/>
<gene>
    <name evidence="4" type="ORF">C3B54_1174</name>
</gene>
<evidence type="ECO:0000256" key="2">
    <source>
        <dbReference type="SAM" id="Phobius"/>
    </source>
</evidence>
<dbReference type="GO" id="GO:0016020">
    <property type="term" value="C:membrane"/>
    <property type="evidence" value="ECO:0007669"/>
    <property type="project" value="InterPro"/>
</dbReference>
<dbReference type="InterPro" id="IPR000620">
    <property type="entry name" value="EamA_dom"/>
</dbReference>
<keyword evidence="2" id="KW-0472">Membrane</keyword>
<reference evidence="4 5" key="1">
    <citation type="submission" date="2018-02" db="EMBL/GenBank/DDBJ databases">
        <title>Complete genome of the streamlined marine actinobacterium Pontimonas salivibrio CL-TW6 adapted to coastal planktonic lifestype.</title>
        <authorList>
            <person name="Cho B.C."/>
            <person name="Hardies S.C."/>
            <person name="Jang G.I."/>
            <person name="Hwang C.Y."/>
        </authorList>
    </citation>
    <scope>NUCLEOTIDE SEQUENCE [LARGE SCALE GENOMIC DNA]</scope>
    <source>
        <strain evidence="4 5">CL-TW6</strain>
    </source>
</reference>
<dbReference type="Gene3D" id="1.10.3730.20">
    <property type="match status" value="1"/>
</dbReference>
<feature type="domain" description="EamA" evidence="3">
    <location>
        <begin position="146"/>
        <end position="288"/>
    </location>
</feature>
<dbReference type="SUPFAM" id="SSF103481">
    <property type="entry name" value="Multidrug resistance efflux transporter EmrE"/>
    <property type="match status" value="1"/>
</dbReference>
<keyword evidence="5" id="KW-1185">Reference proteome</keyword>
<keyword evidence="2" id="KW-0812">Transmembrane</keyword>
<name>A0A2L2BN43_9MICO</name>
<feature type="transmembrane region" description="Helical" evidence="2">
    <location>
        <begin position="27"/>
        <end position="48"/>
    </location>
</feature>
<feature type="transmembrane region" description="Helical" evidence="2">
    <location>
        <begin position="60"/>
        <end position="80"/>
    </location>
</feature>
<dbReference type="InterPro" id="IPR037185">
    <property type="entry name" value="EmrE-like"/>
</dbReference>
<accession>A0A2L2BN43</accession>
<proteinExistence type="inferred from homology"/>
<dbReference type="Pfam" id="PF00892">
    <property type="entry name" value="EamA"/>
    <property type="match status" value="1"/>
</dbReference>
<evidence type="ECO:0000313" key="5">
    <source>
        <dbReference type="Proteomes" id="UP000243077"/>
    </source>
</evidence>
<feature type="transmembrane region" description="Helical" evidence="2">
    <location>
        <begin position="217"/>
        <end position="239"/>
    </location>
</feature>
<evidence type="ECO:0000259" key="3">
    <source>
        <dbReference type="Pfam" id="PF00892"/>
    </source>
</evidence>
<feature type="transmembrane region" description="Helical" evidence="2">
    <location>
        <begin position="146"/>
        <end position="164"/>
    </location>
</feature>
<comment type="similarity">
    <text evidence="1">Belongs to the EamA transporter family.</text>
</comment>